<accession>Q7UKW0</accession>
<dbReference type="KEGG" id="rba:RB9903"/>
<dbReference type="HOGENOM" id="CLU_1061192_0_0_0"/>
<dbReference type="InParanoid" id="Q7UKW0"/>
<dbReference type="EMBL" id="BX294150">
    <property type="protein sequence ID" value="CAD76520.1"/>
    <property type="molecule type" value="Genomic_DNA"/>
</dbReference>
<protein>
    <submittedName>
        <fullName evidence="1">Uncharacterized protein</fullName>
    </submittedName>
</protein>
<dbReference type="PATRIC" id="fig|243090.15.peg.4767"/>
<gene>
    <name evidence="1" type="ordered locus">RB9903</name>
</gene>
<reference evidence="1 2" key="1">
    <citation type="journal article" date="2003" name="Proc. Natl. Acad. Sci. U.S.A.">
        <title>Complete genome sequence of the marine planctomycete Pirellula sp. strain 1.</title>
        <authorList>
            <person name="Gloeckner F.O."/>
            <person name="Kube M."/>
            <person name="Bauer M."/>
            <person name="Teeling H."/>
            <person name="Lombardot T."/>
            <person name="Ludwig W."/>
            <person name="Gade D."/>
            <person name="Beck A."/>
            <person name="Borzym K."/>
            <person name="Heitmann K."/>
            <person name="Rabus R."/>
            <person name="Schlesner H."/>
            <person name="Amann R."/>
            <person name="Reinhardt R."/>
        </authorList>
    </citation>
    <scope>NUCLEOTIDE SEQUENCE [LARGE SCALE GENOMIC DNA]</scope>
    <source>
        <strain evidence="2">DSM 10527 / NCIMB 13988 / SH1</strain>
    </source>
</reference>
<evidence type="ECO:0000313" key="1">
    <source>
        <dbReference type="EMBL" id="CAD76520.1"/>
    </source>
</evidence>
<dbReference type="AlphaFoldDB" id="Q7UKW0"/>
<evidence type="ECO:0000313" key="2">
    <source>
        <dbReference type="Proteomes" id="UP000001025"/>
    </source>
</evidence>
<dbReference type="Proteomes" id="UP000001025">
    <property type="component" value="Chromosome"/>
</dbReference>
<sequence>MSRSTGALKLHSNETTLVSFELHGRKPGNFGVDIVLTLANGSKKKVILRGVAKPRFRLHPEVIEVHERETEDYECYLENNSGQMFDETVRLAFEKTQSGGISITERSANRLTFMLNKKLVAEATENDGGLLQGILYSGEIEHKLSIKVLDAKRAVILPRIVTAEGEGLREFSIYLRSSSAKITEDDARNTTIQKLAPISSSVQGGTLELVSYRAVSPLLTKLTYKLEASFKNLLASRSVLSLSLNDKIDGKLILLIPQSNDQ</sequence>
<dbReference type="EnsemblBacteria" id="CAD76520">
    <property type="protein sequence ID" value="CAD76520"/>
    <property type="gene ID" value="RB9903"/>
</dbReference>
<organism evidence="1 2">
    <name type="scientific">Rhodopirellula baltica (strain DSM 10527 / NCIMB 13988 / SH1)</name>
    <dbReference type="NCBI Taxonomy" id="243090"/>
    <lineage>
        <taxon>Bacteria</taxon>
        <taxon>Pseudomonadati</taxon>
        <taxon>Planctomycetota</taxon>
        <taxon>Planctomycetia</taxon>
        <taxon>Pirellulales</taxon>
        <taxon>Pirellulaceae</taxon>
        <taxon>Rhodopirellula</taxon>
    </lineage>
</organism>
<name>Q7UKW0_RHOBA</name>
<proteinExistence type="predicted"/>
<keyword evidence="2" id="KW-1185">Reference proteome</keyword>
<dbReference type="STRING" id="243090.RB9903"/>